<protein>
    <submittedName>
        <fullName evidence="1">Uncharacterized protein</fullName>
    </submittedName>
</protein>
<proteinExistence type="predicted"/>
<sequence>MSSCLGSCSWSVCDYHSIPDNTPTDMQSKAYLFTLFSVLHTHLNQSVENESKHDVILSTDDIQ</sequence>
<accession>A0A367LGT1</accession>
<evidence type="ECO:0000313" key="2">
    <source>
        <dbReference type="Proteomes" id="UP000253664"/>
    </source>
</evidence>
<dbReference type="Proteomes" id="UP000253664">
    <property type="component" value="Unassembled WGS sequence"/>
</dbReference>
<dbReference type="EMBL" id="LKCN02000006">
    <property type="protein sequence ID" value="RCI13609.1"/>
    <property type="molecule type" value="Genomic_DNA"/>
</dbReference>
<reference evidence="1 2" key="1">
    <citation type="journal article" date="2015" name="BMC Genomics">
        <title>Insights from the genome of Ophiocordyceps polyrhachis-furcata to pathogenicity and host specificity in insect fungi.</title>
        <authorList>
            <person name="Wichadakul D."/>
            <person name="Kobmoo N."/>
            <person name="Ingsriswang S."/>
            <person name="Tangphatsornruang S."/>
            <person name="Chantasingh D."/>
            <person name="Luangsa-ard J.J."/>
            <person name="Eurwilaichitr L."/>
        </authorList>
    </citation>
    <scope>NUCLEOTIDE SEQUENCE [LARGE SCALE GENOMIC DNA]</scope>
    <source>
        <strain evidence="1 2">BCC 54312</strain>
    </source>
</reference>
<organism evidence="1 2">
    <name type="scientific">Ophiocordyceps polyrhachis-furcata BCC 54312</name>
    <dbReference type="NCBI Taxonomy" id="1330021"/>
    <lineage>
        <taxon>Eukaryota</taxon>
        <taxon>Fungi</taxon>
        <taxon>Dikarya</taxon>
        <taxon>Ascomycota</taxon>
        <taxon>Pezizomycotina</taxon>
        <taxon>Sordariomycetes</taxon>
        <taxon>Hypocreomycetidae</taxon>
        <taxon>Hypocreales</taxon>
        <taxon>Ophiocordycipitaceae</taxon>
        <taxon>Ophiocordyceps</taxon>
    </lineage>
</organism>
<name>A0A367LGT1_9HYPO</name>
<keyword evidence="2" id="KW-1185">Reference proteome</keyword>
<comment type="caution">
    <text evidence="1">The sequence shown here is derived from an EMBL/GenBank/DDBJ whole genome shotgun (WGS) entry which is preliminary data.</text>
</comment>
<evidence type="ECO:0000313" key="1">
    <source>
        <dbReference type="EMBL" id="RCI13609.1"/>
    </source>
</evidence>
<gene>
    <name evidence="1" type="ORF">L249_5467</name>
</gene>
<dbReference type="AlphaFoldDB" id="A0A367LGT1"/>